<accession>X1FSQ7</accession>
<evidence type="ECO:0000259" key="2">
    <source>
        <dbReference type="Pfam" id="PF01370"/>
    </source>
</evidence>
<dbReference type="AlphaFoldDB" id="X1FSQ7"/>
<dbReference type="Gene3D" id="3.40.50.720">
    <property type="entry name" value="NAD(P)-binding Rossmann-like Domain"/>
    <property type="match status" value="1"/>
</dbReference>
<protein>
    <recommendedName>
        <fullName evidence="2">NAD-dependent epimerase/dehydratase domain-containing protein</fullName>
    </recommendedName>
</protein>
<feature type="non-terminal residue" evidence="3">
    <location>
        <position position="1"/>
    </location>
</feature>
<evidence type="ECO:0000256" key="1">
    <source>
        <dbReference type="ARBA" id="ARBA00007637"/>
    </source>
</evidence>
<evidence type="ECO:0000313" key="3">
    <source>
        <dbReference type="EMBL" id="GAH35555.1"/>
    </source>
</evidence>
<dbReference type="InterPro" id="IPR001509">
    <property type="entry name" value="Epimerase_deHydtase"/>
</dbReference>
<gene>
    <name evidence="3" type="ORF">S03H2_18020</name>
</gene>
<dbReference type="EMBL" id="BARU01009325">
    <property type="protein sequence ID" value="GAH35555.1"/>
    <property type="molecule type" value="Genomic_DNA"/>
</dbReference>
<dbReference type="InterPro" id="IPR036291">
    <property type="entry name" value="NAD(P)-bd_dom_sf"/>
</dbReference>
<dbReference type="Pfam" id="PF01370">
    <property type="entry name" value="Epimerase"/>
    <property type="match status" value="1"/>
</dbReference>
<comment type="caution">
    <text evidence="3">The sequence shown here is derived from an EMBL/GenBank/DDBJ whole genome shotgun (WGS) entry which is preliminary data.</text>
</comment>
<proteinExistence type="inferred from homology"/>
<comment type="similarity">
    <text evidence="1">Belongs to the NAD(P)-dependent epimerase/dehydratase family.</text>
</comment>
<dbReference type="SUPFAM" id="SSF51735">
    <property type="entry name" value="NAD(P)-binding Rossmann-fold domains"/>
    <property type="match status" value="1"/>
</dbReference>
<organism evidence="3">
    <name type="scientific">marine sediment metagenome</name>
    <dbReference type="NCBI Taxonomy" id="412755"/>
    <lineage>
        <taxon>unclassified sequences</taxon>
        <taxon>metagenomes</taxon>
        <taxon>ecological metagenomes</taxon>
    </lineage>
</organism>
<name>X1FSQ7_9ZZZZ</name>
<reference evidence="3" key="1">
    <citation type="journal article" date="2014" name="Front. Microbiol.">
        <title>High frequency of phylogenetically diverse reductive dehalogenase-homologous genes in deep subseafloor sedimentary metagenomes.</title>
        <authorList>
            <person name="Kawai M."/>
            <person name="Futagami T."/>
            <person name="Toyoda A."/>
            <person name="Takaki Y."/>
            <person name="Nishi S."/>
            <person name="Hori S."/>
            <person name="Arai W."/>
            <person name="Tsubouchi T."/>
            <person name="Morono Y."/>
            <person name="Uchiyama I."/>
            <person name="Ito T."/>
            <person name="Fujiyama A."/>
            <person name="Inagaki F."/>
            <person name="Takami H."/>
        </authorList>
    </citation>
    <scope>NUCLEOTIDE SEQUENCE</scope>
    <source>
        <strain evidence="3">Expedition CK06-06</strain>
    </source>
</reference>
<feature type="domain" description="NAD-dependent epimerase/dehydratase" evidence="2">
    <location>
        <begin position="5"/>
        <end position="168"/>
    </location>
</feature>
<dbReference type="PANTHER" id="PTHR43000">
    <property type="entry name" value="DTDP-D-GLUCOSE 4,6-DEHYDRATASE-RELATED"/>
    <property type="match status" value="1"/>
</dbReference>
<sequence length="288" mass="32209">QQLLAGADLVVHAAAALPLWKKKDIFSTSVDGTRSVLEAAIQNGIKRVVYVSSTAVYGVPEKHPIDEDDPLVGVGSYGEAKIEAERLCEQYREKGLCLPIVRPKTFIGTGRMGVFQILYDWVESGCKIPVIGNGTNRYQLLEVEDLVSAIYLMLTLPEEKVNDTFNVGATQFRTVLEDVGAMCEYAGTGARVMTTKAWLVKPFLELFWLLRISPLYKWVYGTADKDSFVASEKIQQTLGWQANYSNAEALIRSYRWYLDHKHELAGAEGLTHRVAWKQGILGLVKKFM</sequence>